<evidence type="ECO:0000313" key="3">
    <source>
        <dbReference type="EMBL" id="BAK16245.1"/>
    </source>
</evidence>
<name>F2FAB0_SOLSS</name>
<dbReference type="GO" id="GO:0006167">
    <property type="term" value="P:AMP biosynthetic process"/>
    <property type="evidence" value="ECO:0007669"/>
    <property type="project" value="TreeGrafter"/>
</dbReference>
<dbReference type="PATRIC" id="fig|1002809.3.peg.1844"/>
<dbReference type="GO" id="GO:0004081">
    <property type="term" value="F:bis(5'-nucleosyl)-tetraphosphatase (asymmetrical) activity"/>
    <property type="evidence" value="ECO:0007669"/>
    <property type="project" value="TreeGrafter"/>
</dbReference>
<sequence length="148" mass="17142">MKVFGEKLNGLNYEIRKGIYAVIFNSTMTRVLTVQTTRGDYFLPGGGIEDHENHSQCLEREILEETGYNVVIGSFVGNAKCFFLSTKKEPILNDGYFYFAQLLNKIQDPIDDDHFIKWIETGKARDLLLYAHQYWAIKEGLKLKMHKK</sequence>
<dbReference type="HOGENOM" id="CLU_126593_0_0_9"/>
<dbReference type="InterPro" id="IPR015797">
    <property type="entry name" value="NUDIX_hydrolase-like_dom_sf"/>
</dbReference>
<dbReference type="SUPFAM" id="SSF55811">
    <property type="entry name" value="Nudix"/>
    <property type="match status" value="1"/>
</dbReference>
<dbReference type="InterPro" id="IPR000086">
    <property type="entry name" value="NUDIX_hydrolase_dom"/>
</dbReference>
<dbReference type="STRING" id="1002809.SSIL_1822"/>
<keyword evidence="1" id="KW-0378">Hydrolase</keyword>
<dbReference type="Gene3D" id="3.90.79.10">
    <property type="entry name" value="Nucleoside Triphosphate Pyrophosphohydrolase"/>
    <property type="match status" value="1"/>
</dbReference>
<gene>
    <name evidence="3" type="ordered locus">SSIL_1822</name>
</gene>
<dbReference type="InterPro" id="IPR051325">
    <property type="entry name" value="Nudix_hydrolase_domain"/>
</dbReference>
<proteinExistence type="predicted"/>
<evidence type="ECO:0000259" key="2">
    <source>
        <dbReference type="PROSITE" id="PS51462"/>
    </source>
</evidence>
<dbReference type="PROSITE" id="PS00893">
    <property type="entry name" value="NUDIX_BOX"/>
    <property type="match status" value="1"/>
</dbReference>
<organism evidence="3 4">
    <name type="scientific">Solibacillus silvestris (strain StLB046)</name>
    <name type="common">Bacillus silvestris</name>
    <dbReference type="NCBI Taxonomy" id="1002809"/>
    <lineage>
        <taxon>Bacteria</taxon>
        <taxon>Bacillati</taxon>
        <taxon>Bacillota</taxon>
        <taxon>Bacilli</taxon>
        <taxon>Bacillales</taxon>
        <taxon>Caryophanaceae</taxon>
        <taxon>Solibacillus</taxon>
    </lineage>
</organism>
<dbReference type="EMBL" id="AP012157">
    <property type="protein sequence ID" value="BAK16245.1"/>
    <property type="molecule type" value="Genomic_DNA"/>
</dbReference>
<reference evidence="4" key="1">
    <citation type="submission" date="2011-04" db="EMBL/GenBank/DDBJ databases">
        <title>Genome sequence of Solibacillus silvestris StLB046.</title>
        <authorList>
            <person name="Morohoshi T."/>
            <person name="Someya N."/>
            <person name="Ikeda T."/>
        </authorList>
    </citation>
    <scope>NUCLEOTIDE SEQUENCE [LARGE SCALE GENOMIC DNA]</scope>
    <source>
        <strain evidence="4">StLB046</strain>
    </source>
</reference>
<dbReference type="CDD" id="cd04684">
    <property type="entry name" value="NUDIX_Hydrolase"/>
    <property type="match status" value="1"/>
</dbReference>
<dbReference type="InterPro" id="IPR020084">
    <property type="entry name" value="NUDIX_hydrolase_CS"/>
</dbReference>
<dbReference type="AlphaFoldDB" id="F2FAB0"/>
<evidence type="ECO:0000256" key="1">
    <source>
        <dbReference type="ARBA" id="ARBA00022801"/>
    </source>
</evidence>
<dbReference type="Pfam" id="PF00293">
    <property type="entry name" value="NUDIX"/>
    <property type="match status" value="1"/>
</dbReference>
<keyword evidence="4" id="KW-1185">Reference proteome</keyword>
<dbReference type="eggNOG" id="COG0494">
    <property type="taxonomic scope" value="Bacteria"/>
</dbReference>
<dbReference type="RefSeq" id="WP_014823583.1">
    <property type="nucleotide sequence ID" value="NC_018065.1"/>
</dbReference>
<protein>
    <submittedName>
        <fullName evidence="3">NTP pyrophosphohydrolase including oxidative damage repair enzyme</fullName>
    </submittedName>
</protein>
<dbReference type="PANTHER" id="PTHR21340">
    <property type="entry name" value="DIADENOSINE 5,5-P1,P4-TETRAPHOSPHATE PYROPHOSPHOHYDROLASE MUTT"/>
    <property type="match status" value="1"/>
</dbReference>
<dbReference type="GO" id="GO:0006754">
    <property type="term" value="P:ATP biosynthetic process"/>
    <property type="evidence" value="ECO:0007669"/>
    <property type="project" value="TreeGrafter"/>
</dbReference>
<evidence type="ECO:0000313" key="4">
    <source>
        <dbReference type="Proteomes" id="UP000006691"/>
    </source>
</evidence>
<dbReference type="PROSITE" id="PS51462">
    <property type="entry name" value="NUDIX"/>
    <property type="match status" value="1"/>
</dbReference>
<reference evidence="3 4" key="2">
    <citation type="journal article" date="2012" name="J. Biosci. Bioeng.">
        <title>Complete genome sequence and characterization of the N-acylhomoserine lactone-degrading gene of the potato leaf-associated Solibacillus silvestris.</title>
        <authorList>
            <person name="Morohoshi T."/>
            <person name="Tominaga Y."/>
            <person name="Someya N."/>
            <person name="Ikeda T."/>
        </authorList>
    </citation>
    <scope>NUCLEOTIDE SEQUENCE [LARGE SCALE GENOMIC DNA]</scope>
    <source>
        <strain evidence="3 4">StLB046</strain>
    </source>
</reference>
<dbReference type="Proteomes" id="UP000006691">
    <property type="component" value="Chromosome"/>
</dbReference>
<feature type="domain" description="Nudix hydrolase" evidence="2">
    <location>
        <begin position="14"/>
        <end position="143"/>
    </location>
</feature>
<dbReference type="PANTHER" id="PTHR21340:SF0">
    <property type="entry name" value="BIS(5'-NUCLEOSYL)-TETRAPHOSPHATASE [ASYMMETRICAL]"/>
    <property type="match status" value="1"/>
</dbReference>
<dbReference type="KEGG" id="siv:SSIL_1822"/>
<accession>F2FAB0</accession>